<dbReference type="OrthoDB" id="10003767at2759"/>
<organism evidence="1 2">
    <name type="scientific">Thermothielavioides terrestris (strain ATCC 38088 / NRRL 8126)</name>
    <name type="common">Thielavia terrestris</name>
    <dbReference type="NCBI Taxonomy" id="578455"/>
    <lineage>
        <taxon>Eukaryota</taxon>
        <taxon>Fungi</taxon>
        <taxon>Dikarya</taxon>
        <taxon>Ascomycota</taxon>
        <taxon>Pezizomycotina</taxon>
        <taxon>Sordariomycetes</taxon>
        <taxon>Sordariomycetidae</taxon>
        <taxon>Sordariales</taxon>
        <taxon>Chaetomiaceae</taxon>
        <taxon>Thermothielavioides</taxon>
        <taxon>Thermothielavioides terrestris</taxon>
    </lineage>
</organism>
<sequence length="194" mass="21833">MRLRGPRSPFAAEAGAVSMLLEGFRMNILQDVAFDICSLSGPLRALVFLGIVRNTTLFLEGEARPEAGCPLNYKGLGTQNILVDVDTFRFPRHLDWEFAHTAAWQGNCYHMPFSLLSPDAKIERRSTLRTRTCCGRQLRGTWMCASFGEAGQKLRTERLALAWSFVETLKRTATKVYASFMRLLGIPGIWTRSL</sequence>
<dbReference type="KEGG" id="ttt:THITE_112196"/>
<dbReference type="Proteomes" id="UP000008181">
    <property type="component" value="Chromosome 1"/>
</dbReference>
<gene>
    <name evidence="1" type="ORF">THITE_112196</name>
</gene>
<dbReference type="AlphaFoldDB" id="G2QXP1"/>
<dbReference type="GeneID" id="11521617"/>
<dbReference type="RefSeq" id="XP_003648695.1">
    <property type="nucleotide sequence ID" value="XM_003648647.1"/>
</dbReference>
<evidence type="ECO:0000313" key="1">
    <source>
        <dbReference type="EMBL" id="AEO62359.1"/>
    </source>
</evidence>
<evidence type="ECO:0000313" key="2">
    <source>
        <dbReference type="Proteomes" id="UP000008181"/>
    </source>
</evidence>
<reference evidence="1 2" key="1">
    <citation type="journal article" date="2011" name="Nat. Biotechnol.">
        <title>Comparative genomic analysis of the thermophilic biomass-degrading fungi Myceliophthora thermophila and Thielavia terrestris.</title>
        <authorList>
            <person name="Berka R.M."/>
            <person name="Grigoriev I.V."/>
            <person name="Otillar R."/>
            <person name="Salamov A."/>
            <person name="Grimwood J."/>
            <person name="Reid I."/>
            <person name="Ishmael N."/>
            <person name="John T."/>
            <person name="Darmond C."/>
            <person name="Moisan M.-C."/>
            <person name="Henrissat B."/>
            <person name="Coutinho P.M."/>
            <person name="Lombard V."/>
            <person name="Natvig D.O."/>
            <person name="Lindquist E."/>
            <person name="Schmutz J."/>
            <person name="Lucas S."/>
            <person name="Harris P."/>
            <person name="Powlowski J."/>
            <person name="Bellemare A."/>
            <person name="Taylor D."/>
            <person name="Butler G."/>
            <person name="de Vries R.P."/>
            <person name="Allijn I.E."/>
            <person name="van den Brink J."/>
            <person name="Ushinsky S."/>
            <person name="Storms R."/>
            <person name="Powell A.J."/>
            <person name="Paulsen I.T."/>
            <person name="Elbourne L.D.H."/>
            <person name="Baker S.E."/>
            <person name="Magnuson J."/>
            <person name="LaBoissiere S."/>
            <person name="Clutterbuck A.J."/>
            <person name="Martinez D."/>
            <person name="Wogulis M."/>
            <person name="de Leon A.L."/>
            <person name="Rey M.W."/>
            <person name="Tsang A."/>
        </authorList>
    </citation>
    <scope>NUCLEOTIDE SEQUENCE [LARGE SCALE GENOMIC DNA]</scope>
    <source>
        <strain evidence="2">ATCC 38088 / NRRL 8126</strain>
    </source>
</reference>
<dbReference type="HOGENOM" id="CLU_1403319_0_0_1"/>
<protein>
    <submittedName>
        <fullName evidence="1">Uncharacterized protein</fullName>
    </submittedName>
</protein>
<accession>G2QXP1</accession>
<keyword evidence="2" id="KW-1185">Reference proteome</keyword>
<proteinExistence type="predicted"/>
<name>G2QXP1_THETT</name>
<dbReference type="EMBL" id="CP003009">
    <property type="protein sequence ID" value="AEO62359.1"/>
    <property type="molecule type" value="Genomic_DNA"/>
</dbReference>